<dbReference type="AlphaFoldDB" id="A0A8I6SAB3"/>
<dbReference type="Gene3D" id="2.60.120.380">
    <property type="match status" value="1"/>
</dbReference>
<evidence type="ECO:0000313" key="4">
    <source>
        <dbReference type="EnsemblMetazoa" id="XP_014259940.1"/>
    </source>
</evidence>
<dbReference type="InterPro" id="IPR038765">
    <property type="entry name" value="Papain-like_cys_pep_sf"/>
</dbReference>
<organism evidence="4 5">
    <name type="scientific">Cimex lectularius</name>
    <name type="common">Bed bug</name>
    <name type="synonym">Acanthia lectularia</name>
    <dbReference type="NCBI Taxonomy" id="79782"/>
    <lineage>
        <taxon>Eukaryota</taxon>
        <taxon>Metazoa</taxon>
        <taxon>Ecdysozoa</taxon>
        <taxon>Arthropoda</taxon>
        <taxon>Hexapoda</taxon>
        <taxon>Insecta</taxon>
        <taxon>Pterygota</taxon>
        <taxon>Neoptera</taxon>
        <taxon>Paraneoptera</taxon>
        <taxon>Hemiptera</taxon>
        <taxon>Heteroptera</taxon>
        <taxon>Panheteroptera</taxon>
        <taxon>Cimicomorpha</taxon>
        <taxon>Cimicidae</taxon>
        <taxon>Cimex</taxon>
    </lineage>
</organism>
<dbReference type="GO" id="GO:0005737">
    <property type="term" value="C:cytoplasm"/>
    <property type="evidence" value="ECO:0007669"/>
    <property type="project" value="TreeGrafter"/>
</dbReference>
<evidence type="ECO:0000256" key="2">
    <source>
        <dbReference type="PROSITE-ProRule" id="PRU00239"/>
    </source>
</evidence>
<evidence type="ECO:0000259" key="3">
    <source>
        <dbReference type="PROSITE" id="PS50203"/>
    </source>
</evidence>
<dbReference type="PANTHER" id="PTHR10183">
    <property type="entry name" value="CALPAIN"/>
    <property type="match status" value="1"/>
</dbReference>
<dbReference type="KEGG" id="clec:106672775"/>
<dbReference type="Gene3D" id="3.90.70.10">
    <property type="entry name" value="Cysteine proteinases"/>
    <property type="match status" value="1"/>
</dbReference>
<dbReference type="EnsemblMetazoa" id="XM_014404454.2">
    <property type="protein sequence ID" value="XP_014259940.1"/>
    <property type="gene ID" value="LOC106672775"/>
</dbReference>
<feature type="domain" description="Calpain catalytic" evidence="3">
    <location>
        <begin position="21"/>
        <end position="316"/>
    </location>
</feature>
<dbReference type="SUPFAM" id="SSF49758">
    <property type="entry name" value="Calpain large subunit, middle domain (domain III)"/>
    <property type="match status" value="1"/>
</dbReference>
<protein>
    <recommendedName>
        <fullName evidence="3">Calpain catalytic domain-containing protein</fullName>
    </recommendedName>
</protein>
<proteinExistence type="inferred from homology"/>
<dbReference type="SUPFAM" id="SSF49309">
    <property type="entry name" value="Transglutaminase, two C-terminal domains"/>
    <property type="match status" value="2"/>
</dbReference>
<dbReference type="GO" id="GO:0003810">
    <property type="term" value="F:protein-glutamine gamma-glutamyltransferase activity"/>
    <property type="evidence" value="ECO:0007669"/>
    <property type="project" value="InterPro"/>
</dbReference>
<dbReference type="Pfam" id="PF00648">
    <property type="entry name" value="Peptidase_C2"/>
    <property type="match status" value="1"/>
</dbReference>
<dbReference type="SUPFAM" id="SSF54001">
    <property type="entry name" value="Cysteine proteinases"/>
    <property type="match status" value="1"/>
</dbReference>
<dbReference type="Gene3D" id="2.60.40.10">
    <property type="entry name" value="Immunoglobulins"/>
    <property type="match status" value="2"/>
</dbReference>
<dbReference type="SMART" id="SM00720">
    <property type="entry name" value="calpain_III"/>
    <property type="match status" value="1"/>
</dbReference>
<dbReference type="InterPro" id="IPR013783">
    <property type="entry name" value="Ig-like_fold"/>
</dbReference>
<dbReference type="Pfam" id="PF01067">
    <property type="entry name" value="Calpain_III"/>
    <property type="match status" value="1"/>
</dbReference>
<dbReference type="PROSITE" id="PS50203">
    <property type="entry name" value="CALPAIN_CAT"/>
    <property type="match status" value="1"/>
</dbReference>
<dbReference type="PANTHER" id="PTHR10183:SF433">
    <property type="entry name" value="CALPAIN-A-RELATED"/>
    <property type="match status" value="1"/>
</dbReference>
<dbReference type="InterPro" id="IPR022684">
    <property type="entry name" value="Calpain_cysteine_protease"/>
</dbReference>
<evidence type="ECO:0000256" key="1">
    <source>
        <dbReference type="ARBA" id="ARBA00007623"/>
    </source>
</evidence>
<comment type="caution">
    <text evidence="2">Lacks conserved residue(s) required for the propagation of feature annotation.</text>
</comment>
<evidence type="ECO:0000313" key="5">
    <source>
        <dbReference type="Proteomes" id="UP000494040"/>
    </source>
</evidence>
<dbReference type="InterPro" id="IPR036213">
    <property type="entry name" value="Calpain_III_sf"/>
</dbReference>
<dbReference type="Proteomes" id="UP000494040">
    <property type="component" value="Unassembled WGS sequence"/>
</dbReference>
<dbReference type="GeneID" id="106672775"/>
<accession>A0A8I6SAB3</accession>
<dbReference type="SMART" id="SM00230">
    <property type="entry name" value="CysPc"/>
    <property type="match status" value="1"/>
</dbReference>
<dbReference type="PRINTS" id="PR00704">
    <property type="entry name" value="CALPAIN"/>
</dbReference>
<dbReference type="InterPro" id="IPR001300">
    <property type="entry name" value="Peptidase_C2_calpain_cat"/>
</dbReference>
<dbReference type="InterPro" id="IPR022683">
    <property type="entry name" value="Calpain_III"/>
</dbReference>
<keyword evidence="5" id="KW-1185">Reference proteome</keyword>
<dbReference type="OrthoDB" id="424753at2759"/>
<dbReference type="RefSeq" id="XP_014259940.1">
    <property type="nucleotide sequence ID" value="XM_014404454.2"/>
</dbReference>
<dbReference type="GO" id="GO:0004198">
    <property type="term" value="F:calcium-dependent cysteine-type endopeptidase activity"/>
    <property type="evidence" value="ECO:0007669"/>
    <property type="project" value="InterPro"/>
</dbReference>
<dbReference type="GO" id="GO:0006508">
    <property type="term" value="P:proteolysis"/>
    <property type="evidence" value="ECO:0007669"/>
    <property type="project" value="InterPro"/>
</dbReference>
<comment type="similarity">
    <text evidence="1">Belongs to the peptidase C2 family.</text>
</comment>
<name>A0A8I6SAB3_CIMLE</name>
<reference evidence="4" key="1">
    <citation type="submission" date="2022-01" db="UniProtKB">
        <authorList>
            <consortium name="EnsemblMetazoa"/>
        </authorList>
    </citation>
    <scope>IDENTIFICATION</scope>
</reference>
<sequence length="823" mass="95508">MEMEEEKFHLIKTGLLAFNKIYEDPEFKANFRNISLNKLISLPCCWIRPILVFDNLSFIDSDLQPKVQYSGKFDNIGISAALESLCSCRPLLSRVVPKDENVSGGYVGMNLFRFWHFGKWISVLVDDRLPYDMEKQQFLFTSTGLPYEYWKPLLEKAYAKLMGSYWALEQTNILEFLEDLTGGITEYFNVKETTQILMKSVLKLGVAKGSIIICCTSIGQNERGDGADLRGSNYFMISTLKEVKYKETEYMLLRVKKLFGPFEEDGNFFKHTTYPQLVKSKKMAKEIKEESVEGEFWLTFKDFIIHLDHMFICNLCHDISLHHQHWELASYQGYWYENMSAGGPSKDFACFLTNPQFRILIRGKEYENLMPVIISLSQRRVPVLNKKSHLVKYKPFLPIGFTVYKVSIDNVHHLSYKYLCMNNPIYHARYYERREICVRLMIPCGSYVIIPSTAKPNMEGEFLLRVMTHHKSFMDLPWEPKEDISETLGFPIGNNMKKCSLYIQLNPRYLVGQPIDITVKVYAQDELNCPISICIACNCITTTGRGHRTIKGKEDTVYLEKGKIYETSLSINFYEYARKRLHEYVFTVLCSVYEQGGNAIIYDTKDFCLDLPELYVGYSQTEELESKFPVESWFVNPVPCPIEYGLFLVESPQLRTSPAVVETGHIGPMSRAVAQFDILPGSPGKYTVTVRFISKVFNLRATVELCIYEPESPQEEEKTVEEEEIIIEESSSEDEIYYEMETEIIDETEQMPLGLMEEESEIEFEELLEEEMEFEIWKKEIITHEERHSQPVRISDVSEEIDHNDTHLPSPPRLVKSVSIMFI</sequence>
<dbReference type="InterPro" id="IPR036238">
    <property type="entry name" value="Transglutaminase_C_sf"/>
</dbReference>
<dbReference type="InterPro" id="IPR022682">
    <property type="entry name" value="Calpain_domain_III"/>
</dbReference>